<keyword evidence="4" id="KW-1185">Reference proteome</keyword>
<dbReference type="InterPro" id="IPR050302">
    <property type="entry name" value="Rab_GAP_TBC_domain"/>
</dbReference>
<dbReference type="InParanoid" id="A0A1J7II34"/>
<dbReference type="InterPro" id="IPR035969">
    <property type="entry name" value="Rab-GAP_TBC_sf"/>
</dbReference>
<dbReference type="PROSITE" id="PS50086">
    <property type="entry name" value="TBC_RABGAP"/>
    <property type="match status" value="1"/>
</dbReference>
<feature type="compositionally biased region" description="Low complexity" evidence="1">
    <location>
        <begin position="250"/>
        <end position="262"/>
    </location>
</feature>
<proteinExistence type="predicted"/>
<dbReference type="InterPro" id="IPR000195">
    <property type="entry name" value="Rab-GAP-TBC_dom"/>
</dbReference>
<dbReference type="AlphaFoldDB" id="A0A1J7II34"/>
<feature type="non-terminal residue" evidence="3">
    <location>
        <position position="903"/>
    </location>
</feature>
<dbReference type="Gene3D" id="1.10.472.80">
    <property type="entry name" value="Ypt/Rab-GAP domain of gyp1p, domain 3"/>
    <property type="match status" value="1"/>
</dbReference>
<feature type="compositionally biased region" description="Pro residues" evidence="1">
    <location>
        <begin position="41"/>
        <end position="50"/>
    </location>
</feature>
<dbReference type="EMBL" id="KV875099">
    <property type="protein sequence ID" value="OIW27383.1"/>
    <property type="molecule type" value="Genomic_DNA"/>
</dbReference>
<dbReference type="GO" id="GO:0031267">
    <property type="term" value="F:small GTPase binding"/>
    <property type="evidence" value="ECO:0007669"/>
    <property type="project" value="TreeGrafter"/>
</dbReference>
<dbReference type="SMART" id="SM00164">
    <property type="entry name" value="TBC"/>
    <property type="match status" value="1"/>
</dbReference>
<feature type="region of interest" description="Disordered" evidence="1">
    <location>
        <begin position="303"/>
        <end position="530"/>
    </location>
</feature>
<dbReference type="Pfam" id="PF00566">
    <property type="entry name" value="RabGAP-TBC"/>
    <property type="match status" value="1"/>
</dbReference>
<protein>
    <submittedName>
        <fullName evidence="3">RabGAP/TBC</fullName>
    </submittedName>
</protein>
<dbReference type="PANTHER" id="PTHR47219:SF9">
    <property type="entry name" value="GTPASE ACTIVATING PROTEIN AND CENTROSOME-ASSOCIATED, ISOFORM B"/>
    <property type="match status" value="1"/>
</dbReference>
<reference evidence="3 4" key="1">
    <citation type="submission" date="2016-10" db="EMBL/GenBank/DDBJ databases">
        <title>Draft genome sequence of Coniochaeta ligniaria NRRL30616, a lignocellulolytic fungus for bioabatement of inhibitors in plant biomass hydrolysates.</title>
        <authorList>
            <consortium name="DOE Joint Genome Institute"/>
            <person name="Jimenez D.J."/>
            <person name="Hector R.E."/>
            <person name="Riley R."/>
            <person name="Sun H."/>
            <person name="Grigoriev I.V."/>
            <person name="Van Elsas J.D."/>
            <person name="Nichols N.N."/>
        </authorList>
    </citation>
    <scope>NUCLEOTIDE SEQUENCE [LARGE SCALE GENOMIC DNA]</scope>
    <source>
        <strain evidence="3 4">NRRL 30616</strain>
    </source>
</reference>
<feature type="region of interest" description="Disordered" evidence="1">
    <location>
        <begin position="34"/>
        <end position="108"/>
    </location>
</feature>
<sequence>MTPKKSNSFRSKERPAARISPFRDDTGLIAFRYEQTKQAKPPIPLPPPRSPLRSFRPCSTVTSDSDPVVISSPLVAPPQEEHPLFRTQLTRSNEWKRDSGAPTSSSVTIHGDLDEEYVYHKLGDEPYPIRPLFAVDEKALKVVPRISPSTLPPLYTLPRRAPTPPELPAIPSQPDIILVPGLESTCTSPTDLKPDGRMFGKSLSLSSSSGPPKRLRKKNISVSVDASNKGPKSPTAGVVPPPRLHQTKPSASDASRGSISSSFQQDEKAFMPLTTEIPSDSLLSEDLFEQLEFSKRGSIMFGAKRSPIGSSPSPMQKPTATHDSHCDSAARAPGRDGASSAVPSIRVLAPDVERDSQKVRSLYDSTESIDWNDGGRVSTLVELPQAAVDDPSSRGEQNDPYGALPPPRTHIPGSGTPRSASSLSQPPDRPPRGEFELAGGLEDWEDVSGADVDRYGFITPRKAPPRPESPDTTSDDTHLSPTKRRGILGLRPSSSYTSSPLALARRPTKKVSARSLNTQNTDSSAVSRRSARNVVRHATNRLPHNRARRWMDEAGDMLNLSPGLDDIQEEELTGKLAEAAKRKEWERAEKWRKMAKVTKKGKDGEGMEFEFDAKNQKLIDRTWKGIPDMWRAAAWYSFLATSARNSGGQEEDQDLFSEFHRLQDEPSPDDVQIDLDVPRTINRHIMFRKRYKGGQRLLFRVLHAISLYFPDTGYVQGMASLAATLLCYFDEEKTFVMLVRMWRYRGLERLYQPGFEGLMTTLGDFKKHWLEGKDVARKLKDLDIDPTAYGTRWYLTLFNLSIPFPAQLRVWDVFMLLGECSPEPSSPTSAGPSEGKGTASPSLRGLDILHATSAALIDALQEVLLDADFENAMKALTSWVPVKDEEMLMKVTRAEWKQHQSKK</sequence>
<dbReference type="SUPFAM" id="SSF47923">
    <property type="entry name" value="Ypt/Rab-GAP domain of gyp1p"/>
    <property type="match status" value="2"/>
</dbReference>
<dbReference type="FunFam" id="1.10.472.80:FF:000055">
    <property type="entry name" value="TBC domain-containing protein C1778.09"/>
    <property type="match status" value="1"/>
</dbReference>
<feature type="compositionally biased region" description="Low complexity" evidence="1">
    <location>
        <begin position="200"/>
        <end position="212"/>
    </location>
</feature>
<feature type="region of interest" description="Disordered" evidence="1">
    <location>
        <begin position="1"/>
        <end position="21"/>
    </location>
</feature>
<dbReference type="STRING" id="1408157.A0A1J7II34"/>
<feature type="compositionally biased region" description="Polar residues" evidence="1">
    <location>
        <begin position="308"/>
        <end position="319"/>
    </location>
</feature>
<feature type="compositionally biased region" description="Low complexity" evidence="1">
    <location>
        <begin position="151"/>
        <end position="160"/>
    </location>
</feature>
<name>A0A1J7II34_9PEZI</name>
<dbReference type="FunFam" id="1.10.8.270:FF:000023">
    <property type="entry name" value="TBC domain-containing protein C1778.09"/>
    <property type="match status" value="1"/>
</dbReference>
<dbReference type="OrthoDB" id="294251at2759"/>
<dbReference type="GO" id="GO:0005096">
    <property type="term" value="F:GTPase activator activity"/>
    <property type="evidence" value="ECO:0007669"/>
    <property type="project" value="TreeGrafter"/>
</dbReference>
<evidence type="ECO:0000313" key="4">
    <source>
        <dbReference type="Proteomes" id="UP000182658"/>
    </source>
</evidence>
<feature type="compositionally biased region" description="Polar residues" evidence="1">
    <location>
        <begin position="416"/>
        <end position="425"/>
    </location>
</feature>
<organism evidence="3 4">
    <name type="scientific">Coniochaeta ligniaria NRRL 30616</name>
    <dbReference type="NCBI Taxonomy" id="1408157"/>
    <lineage>
        <taxon>Eukaryota</taxon>
        <taxon>Fungi</taxon>
        <taxon>Dikarya</taxon>
        <taxon>Ascomycota</taxon>
        <taxon>Pezizomycotina</taxon>
        <taxon>Sordariomycetes</taxon>
        <taxon>Sordariomycetidae</taxon>
        <taxon>Coniochaetales</taxon>
        <taxon>Coniochaetaceae</taxon>
        <taxon>Coniochaeta</taxon>
    </lineage>
</organism>
<evidence type="ECO:0000313" key="3">
    <source>
        <dbReference type="EMBL" id="OIW27383.1"/>
    </source>
</evidence>
<dbReference type="Gene3D" id="1.10.8.270">
    <property type="entry name" value="putative rabgap domain of human tbc1 domain family member 14 like domains"/>
    <property type="match status" value="1"/>
</dbReference>
<evidence type="ECO:0000256" key="1">
    <source>
        <dbReference type="SAM" id="MobiDB-lite"/>
    </source>
</evidence>
<gene>
    <name evidence="3" type="ORF">CONLIGDRAFT_553435</name>
</gene>
<dbReference type="Proteomes" id="UP000182658">
    <property type="component" value="Unassembled WGS sequence"/>
</dbReference>
<feature type="compositionally biased region" description="Basic and acidic residues" evidence="1">
    <location>
        <begin position="10"/>
        <end position="21"/>
    </location>
</feature>
<accession>A0A1J7II34</accession>
<dbReference type="PANTHER" id="PTHR47219">
    <property type="entry name" value="RAB GTPASE-ACTIVATING PROTEIN 1-LIKE"/>
    <property type="match status" value="1"/>
</dbReference>
<evidence type="ECO:0000259" key="2">
    <source>
        <dbReference type="PROSITE" id="PS50086"/>
    </source>
</evidence>
<feature type="region of interest" description="Disordered" evidence="1">
    <location>
        <begin position="151"/>
        <end position="272"/>
    </location>
</feature>
<feature type="domain" description="Rab-GAP TBC" evidence="2">
    <location>
        <begin position="625"/>
        <end position="818"/>
    </location>
</feature>